<name>A0A4R7B8B9_9NEIS</name>
<keyword evidence="3" id="KW-1185">Reference proteome</keyword>
<organism evidence="2 3">
    <name type="scientific">Paludibacterium purpuratum</name>
    <dbReference type="NCBI Taxonomy" id="1144873"/>
    <lineage>
        <taxon>Bacteria</taxon>
        <taxon>Pseudomonadati</taxon>
        <taxon>Pseudomonadota</taxon>
        <taxon>Betaproteobacteria</taxon>
        <taxon>Neisseriales</taxon>
        <taxon>Chromobacteriaceae</taxon>
        <taxon>Paludibacterium</taxon>
    </lineage>
</organism>
<dbReference type="PROSITE" id="PS51833">
    <property type="entry name" value="HDOD"/>
    <property type="match status" value="1"/>
</dbReference>
<evidence type="ECO:0000313" key="3">
    <source>
        <dbReference type="Proteomes" id="UP000295611"/>
    </source>
</evidence>
<dbReference type="InterPro" id="IPR013976">
    <property type="entry name" value="HDOD"/>
</dbReference>
<dbReference type="RefSeq" id="WP_166642204.1">
    <property type="nucleotide sequence ID" value="NZ_SNZP01000006.1"/>
</dbReference>
<protein>
    <submittedName>
        <fullName evidence="2">HD-like signal output (HDOD) protein</fullName>
    </submittedName>
</protein>
<dbReference type="AlphaFoldDB" id="A0A4R7B8B9"/>
<dbReference type="Gene3D" id="1.10.3210.10">
    <property type="entry name" value="Hypothetical protein af1432"/>
    <property type="match status" value="1"/>
</dbReference>
<dbReference type="EMBL" id="SNZP01000006">
    <property type="protein sequence ID" value="TDR79976.1"/>
    <property type="molecule type" value="Genomic_DNA"/>
</dbReference>
<dbReference type="Pfam" id="PF08668">
    <property type="entry name" value="HDOD"/>
    <property type="match status" value="1"/>
</dbReference>
<dbReference type="PANTHER" id="PTHR33525">
    <property type="match status" value="1"/>
</dbReference>
<evidence type="ECO:0000259" key="1">
    <source>
        <dbReference type="PROSITE" id="PS51833"/>
    </source>
</evidence>
<feature type="domain" description="HDOD" evidence="1">
    <location>
        <begin position="22"/>
        <end position="214"/>
    </location>
</feature>
<gene>
    <name evidence="2" type="ORF">DFP86_106116</name>
</gene>
<proteinExistence type="predicted"/>
<reference evidence="2 3" key="1">
    <citation type="submission" date="2019-03" db="EMBL/GenBank/DDBJ databases">
        <title>Genomic Encyclopedia of Type Strains, Phase III (KMG-III): the genomes of soil and plant-associated and newly described type strains.</title>
        <authorList>
            <person name="Whitman W."/>
        </authorList>
    </citation>
    <scope>NUCLEOTIDE SEQUENCE [LARGE SCALE GENOMIC DNA]</scope>
    <source>
        <strain evidence="2 3">CECT 8976</strain>
    </source>
</reference>
<dbReference type="SUPFAM" id="SSF109604">
    <property type="entry name" value="HD-domain/PDEase-like"/>
    <property type="match status" value="1"/>
</dbReference>
<dbReference type="InterPro" id="IPR052340">
    <property type="entry name" value="RNase_Y/CdgJ"/>
</dbReference>
<comment type="caution">
    <text evidence="2">The sequence shown here is derived from an EMBL/GenBank/DDBJ whole genome shotgun (WGS) entry which is preliminary data.</text>
</comment>
<sequence length="286" mass="32170">MPDEKVLISPDARDKLLKNLVIPPRPAVLDSLIKLRDDSNVNWQQISQVIESDVSLSAALLKAANSPLISRSRTISSVSQAINILGSKNVVNLISGLVLRSRLTGEAPPSIEQFWERAMLIAQISKALCHHILHTPEDCQSYALFHGCGIALMLMRYKKFGHTLQLIEMAPDGRIPKIEQEQHGTSHDTVGYLVARAWNMPEQFCCAILLQFDPMVYDLQIEQPISSETRQSMAVTRAATYVWRTLTPGNIDAGWNEIKADILRTIGLDENEFEDWTDHMHHQLEV</sequence>
<dbReference type="PANTHER" id="PTHR33525:SF6">
    <property type="entry name" value="HDOD DOMAIN-CONTAINING PROTEIN"/>
    <property type="match status" value="1"/>
</dbReference>
<accession>A0A4R7B8B9</accession>
<evidence type="ECO:0000313" key="2">
    <source>
        <dbReference type="EMBL" id="TDR79976.1"/>
    </source>
</evidence>
<dbReference type="Proteomes" id="UP000295611">
    <property type="component" value="Unassembled WGS sequence"/>
</dbReference>